<dbReference type="Gene3D" id="6.10.10.130">
    <property type="match status" value="1"/>
</dbReference>
<dbReference type="Proteomes" id="UP000288082">
    <property type="component" value="Unassembled WGS sequence"/>
</dbReference>
<dbReference type="Gene3D" id="1.10.10.10">
    <property type="entry name" value="Winged helix-like DNA-binding domain superfamily/Winged helix DNA-binding domain"/>
    <property type="match status" value="1"/>
</dbReference>
<dbReference type="Gene3D" id="3.30.950.30">
    <property type="entry name" value="Schlafen, AAA domain"/>
    <property type="match status" value="1"/>
</dbReference>
<evidence type="ECO:0000259" key="2">
    <source>
        <dbReference type="Pfam" id="PF04326"/>
    </source>
</evidence>
<dbReference type="RefSeq" id="WP_038032268.1">
    <property type="nucleotide sequence ID" value="NZ_PELM01000086.1"/>
</dbReference>
<dbReference type="SUPFAM" id="SSF46785">
    <property type="entry name" value="Winged helix' DNA-binding domain"/>
    <property type="match status" value="1"/>
</dbReference>
<dbReference type="InterPro" id="IPR054760">
    <property type="entry name" value="DIP2311-like_C"/>
</dbReference>
<feature type="domain" description="Transcriptional regulator DIP2311-like C-terminal" evidence="3">
    <location>
        <begin position="390"/>
        <end position="445"/>
    </location>
</feature>
<organism evidence="4 5">
    <name type="scientific">Thermus scotoductus</name>
    <dbReference type="NCBI Taxonomy" id="37636"/>
    <lineage>
        <taxon>Bacteria</taxon>
        <taxon>Thermotogati</taxon>
        <taxon>Deinococcota</taxon>
        <taxon>Deinococci</taxon>
        <taxon>Thermales</taxon>
        <taxon>Thermaceae</taxon>
        <taxon>Thermus</taxon>
    </lineage>
</organism>
<proteinExistence type="predicted"/>
<evidence type="ECO:0000313" key="5">
    <source>
        <dbReference type="Proteomes" id="UP000288082"/>
    </source>
</evidence>
<dbReference type="EMBL" id="PELM01000086">
    <property type="protein sequence ID" value="RTH04039.1"/>
    <property type="molecule type" value="Genomic_DNA"/>
</dbReference>
<evidence type="ECO:0000313" key="4">
    <source>
        <dbReference type="EMBL" id="RTH04039.1"/>
    </source>
</evidence>
<dbReference type="InterPro" id="IPR036390">
    <property type="entry name" value="WH_DNA-bd_sf"/>
</dbReference>
<dbReference type="AlphaFoldDB" id="A0A430R9H8"/>
<feature type="domain" description="Schlafen AlbA-2" evidence="2">
    <location>
        <begin position="8"/>
        <end position="112"/>
    </location>
</feature>
<gene>
    <name evidence="4" type="ORF">CSW50_03710</name>
</gene>
<name>A0A430R9H8_THESC</name>
<dbReference type="Pfam" id="PF13749">
    <property type="entry name" value="HATPase_c_4"/>
    <property type="match status" value="1"/>
</dbReference>
<feature type="region of interest" description="Disordered" evidence="1">
    <location>
        <begin position="444"/>
        <end position="472"/>
    </location>
</feature>
<evidence type="ECO:0000256" key="1">
    <source>
        <dbReference type="SAM" id="MobiDB-lite"/>
    </source>
</evidence>
<dbReference type="InterPro" id="IPR038475">
    <property type="entry name" value="RecG_C_sf"/>
</dbReference>
<accession>A0A430R9H8</accession>
<dbReference type="PANTHER" id="PTHR30595:SF6">
    <property type="entry name" value="SCHLAFEN ALBA-2 DOMAIN-CONTAINING PROTEIN"/>
    <property type="match status" value="1"/>
</dbReference>
<dbReference type="Pfam" id="PF04326">
    <property type="entry name" value="SLFN_AlbA_2"/>
    <property type="match status" value="1"/>
</dbReference>
<dbReference type="InterPro" id="IPR036388">
    <property type="entry name" value="WH-like_DNA-bd_sf"/>
</dbReference>
<sequence length="472" mass="53424">MGKAEAREGQTLEFKRQWTERALEDLAAFANTEGGRLLLGVRDDGEIVGTRADDRELQRIANLIAAHLGITPSVRVVEMQGLPVVEIRVDPAPGLVPYKGRYLRRVGSTNRDFSPEELARHILTRSGRSWDGLPSDWTLKEVDPEALKAFARLARERLPHVDLSDPEGTLRNLNLVEGERLKNAGVLLFGKRPQRLFPQAQVRIGIFRGDEILDSHDFTGTLWEQLDGAMARFRQVLKVRFDVRVEEPSLEGLKREETWEYPLEALREAVANALVHRDYTYPADIQIRLEEDRLEVWSPGELPPPLTPDQLYQPHSSVLRNPLIAQAFYFAGIIERWGTGTTRIVRLCREQGLPEPEFANWQGGFRVTFLKDPYTPERLRKWGLNERQIKAVLYVKEHGAIGNKEYQMLTGITKATASRDLDDLVKRGIFVKIGATGRGTHYALKGSQTAQRAQKGLKKDSKGSKTGQRSNK</sequence>
<evidence type="ECO:0000259" key="3">
    <source>
        <dbReference type="Pfam" id="PF22168"/>
    </source>
</evidence>
<comment type="caution">
    <text evidence="4">The sequence shown here is derived from an EMBL/GenBank/DDBJ whole genome shotgun (WGS) entry which is preliminary data.</text>
</comment>
<dbReference type="Pfam" id="PF22168">
    <property type="entry name" value="DIP2311-like_C"/>
    <property type="match status" value="1"/>
</dbReference>
<reference evidence="4 5" key="1">
    <citation type="journal article" date="2019" name="Extremophiles">
        <title>Biogeography of thermophiles and predominance of Thermus scotoductus in domestic water heaters.</title>
        <authorList>
            <person name="Wilpiszeski R.L."/>
            <person name="Zhang Z."/>
            <person name="House C.H."/>
        </authorList>
    </citation>
    <scope>NUCLEOTIDE SEQUENCE [LARGE SCALE GENOMIC DNA]</scope>
    <source>
        <strain evidence="4 5">38_S38</strain>
    </source>
</reference>
<dbReference type="InterPro" id="IPR038461">
    <property type="entry name" value="Schlafen_AlbA_2_dom_sf"/>
</dbReference>
<dbReference type="InterPro" id="IPR007421">
    <property type="entry name" value="Schlafen_AlbA_2_dom"/>
</dbReference>
<dbReference type="PANTHER" id="PTHR30595">
    <property type="entry name" value="GLPR-RELATED TRANSCRIPTIONAL REPRESSOR"/>
    <property type="match status" value="1"/>
</dbReference>
<protein>
    <submittedName>
        <fullName evidence="4">AAA family ATPase</fullName>
    </submittedName>
</protein>
<dbReference type="Gene3D" id="3.30.565.60">
    <property type="match status" value="1"/>
</dbReference>